<gene>
    <name evidence="1" type="ORF">SAMN05444921_121180</name>
</gene>
<organism evidence="1 2">
    <name type="scientific">Streptomyces wuyuanensis</name>
    <dbReference type="NCBI Taxonomy" id="1196353"/>
    <lineage>
        <taxon>Bacteria</taxon>
        <taxon>Bacillati</taxon>
        <taxon>Actinomycetota</taxon>
        <taxon>Actinomycetes</taxon>
        <taxon>Kitasatosporales</taxon>
        <taxon>Streptomycetaceae</taxon>
        <taxon>Streptomyces</taxon>
    </lineage>
</organism>
<evidence type="ECO:0000313" key="2">
    <source>
        <dbReference type="Proteomes" id="UP000199063"/>
    </source>
</evidence>
<evidence type="ECO:0000313" key="1">
    <source>
        <dbReference type="EMBL" id="SDN20828.1"/>
    </source>
</evidence>
<dbReference type="OrthoDB" id="4238502at2"/>
<dbReference type="RefSeq" id="WP_093659528.1">
    <property type="nucleotide sequence ID" value="NZ_FNHI01000021.1"/>
</dbReference>
<dbReference type="Proteomes" id="UP000199063">
    <property type="component" value="Unassembled WGS sequence"/>
</dbReference>
<reference evidence="2" key="1">
    <citation type="submission" date="2016-10" db="EMBL/GenBank/DDBJ databases">
        <authorList>
            <person name="Varghese N."/>
            <person name="Submissions S."/>
        </authorList>
    </citation>
    <scope>NUCLEOTIDE SEQUENCE [LARGE SCALE GENOMIC DNA]</scope>
    <source>
        <strain evidence="2">CGMCC 4.7042</strain>
    </source>
</reference>
<accession>A0A1G9ZHJ8</accession>
<protein>
    <submittedName>
        <fullName evidence="1">Uncharacterized protein</fullName>
    </submittedName>
</protein>
<dbReference type="GeneID" id="40832755"/>
<keyword evidence="2" id="KW-1185">Reference proteome</keyword>
<sequence>MGVRMSWQVSSVASAGEEVPDVESAAAALDRSVTRIRERVMTGPEGRNLGESARLMRSRMLDEGRAAVVRGERWSATVGEIEVTLSPLDEGF</sequence>
<dbReference type="AlphaFoldDB" id="A0A1G9ZHJ8"/>
<proteinExistence type="predicted"/>
<dbReference type="EMBL" id="FNHI01000021">
    <property type="protein sequence ID" value="SDN20828.1"/>
    <property type="molecule type" value="Genomic_DNA"/>
</dbReference>
<dbReference type="STRING" id="1196353.SAMN05444921_121180"/>
<name>A0A1G9ZHJ8_9ACTN</name>